<keyword evidence="2" id="KW-0732">Signal</keyword>
<dbReference type="EMBL" id="CAXHTA020000003">
    <property type="protein sequence ID" value="CAL5220429.1"/>
    <property type="molecule type" value="Genomic_DNA"/>
</dbReference>
<feature type="compositionally biased region" description="Polar residues" evidence="1">
    <location>
        <begin position="133"/>
        <end position="143"/>
    </location>
</feature>
<comment type="caution">
    <text evidence="3">The sequence shown here is derived from an EMBL/GenBank/DDBJ whole genome shotgun (WGS) entry which is preliminary data.</text>
</comment>
<feature type="region of interest" description="Disordered" evidence="1">
    <location>
        <begin position="91"/>
        <end position="192"/>
    </location>
</feature>
<feature type="compositionally biased region" description="Low complexity" evidence="1">
    <location>
        <begin position="103"/>
        <end position="127"/>
    </location>
</feature>
<feature type="compositionally biased region" description="Basic and acidic residues" evidence="1">
    <location>
        <begin position="146"/>
        <end position="181"/>
    </location>
</feature>
<evidence type="ECO:0000313" key="3">
    <source>
        <dbReference type="EMBL" id="CAL5220429.1"/>
    </source>
</evidence>
<keyword evidence="4" id="KW-1185">Reference proteome</keyword>
<organism evidence="3 4">
    <name type="scientific">Coccomyxa viridis</name>
    <dbReference type="NCBI Taxonomy" id="1274662"/>
    <lineage>
        <taxon>Eukaryota</taxon>
        <taxon>Viridiplantae</taxon>
        <taxon>Chlorophyta</taxon>
        <taxon>core chlorophytes</taxon>
        <taxon>Trebouxiophyceae</taxon>
        <taxon>Trebouxiophyceae incertae sedis</taxon>
        <taxon>Coccomyxaceae</taxon>
        <taxon>Coccomyxa</taxon>
    </lineage>
</organism>
<feature type="signal peptide" evidence="2">
    <location>
        <begin position="1"/>
        <end position="19"/>
    </location>
</feature>
<gene>
    <name evidence="3" type="primary">g2443</name>
    <name evidence="3" type="ORF">VP750_LOCUS2088</name>
</gene>
<feature type="region of interest" description="Disordered" evidence="1">
    <location>
        <begin position="298"/>
        <end position="341"/>
    </location>
</feature>
<accession>A0ABP1FP45</accession>
<name>A0ABP1FP45_9CHLO</name>
<protein>
    <submittedName>
        <fullName evidence="3">G2443 protein</fullName>
    </submittedName>
</protein>
<proteinExistence type="predicted"/>
<sequence length="471" mass="50922">MLSGAISVALALAVLLATSHRMVHLGSQGASRVKVRLKTFDHTDPDLAAAEALAAGQPEDIGSYFAVDRVAEGERLMRLAYPEYAARVDNAKESKRKAQLPGSEEAISSQSQDSSDAQQESSGAQADKGQGNADPQQEANGGAQQLKEEDTDAARGESRKAGEHTTTDVSSDNERTEEREQQGSSGTDMDRRRAGLVDVSIGRQQDGGASEVPDRQKMDVKEDGGLGVGIWVIDLTVDDPAALKDGEDTYMVKMWKELEEQRKQEELDPAKEAGSVIIELPGSDPGVQRLKALGAQLRAQSGQPSGMEAAQTGPLQQPKEAEASADKAAASASLSAGDTGGDVDTPLRLVTLFRDKEVYKEPENPKLATWKQDLDRRLLELEEAAAVRRRELEQERAHLFPHIPLVEGILDKALEPGTAVKGLFRPAAAEDLLDGAELEQRLRDEGRLDDILRDPGLMPNWEVQLQMQQAS</sequence>
<feature type="compositionally biased region" description="Low complexity" evidence="1">
    <location>
        <begin position="326"/>
        <end position="336"/>
    </location>
</feature>
<evidence type="ECO:0000256" key="2">
    <source>
        <dbReference type="SAM" id="SignalP"/>
    </source>
</evidence>
<reference evidence="3 4" key="1">
    <citation type="submission" date="2024-06" db="EMBL/GenBank/DDBJ databases">
        <authorList>
            <person name="Kraege A."/>
            <person name="Thomma B."/>
        </authorList>
    </citation>
    <scope>NUCLEOTIDE SEQUENCE [LARGE SCALE GENOMIC DNA]</scope>
</reference>
<evidence type="ECO:0000256" key="1">
    <source>
        <dbReference type="SAM" id="MobiDB-lite"/>
    </source>
</evidence>
<dbReference type="Proteomes" id="UP001497392">
    <property type="component" value="Unassembled WGS sequence"/>
</dbReference>
<feature type="chain" id="PRO_5046969597" evidence="2">
    <location>
        <begin position="20"/>
        <end position="471"/>
    </location>
</feature>
<evidence type="ECO:0000313" key="4">
    <source>
        <dbReference type="Proteomes" id="UP001497392"/>
    </source>
</evidence>